<comment type="subcellular location">
    <subcellularLocation>
        <location evidence="1">Membrane</location>
        <topology evidence="1">Multi-pass membrane protein</topology>
    </subcellularLocation>
</comment>
<protein>
    <submittedName>
        <fullName evidence="8">FTR1 family protein</fullName>
    </submittedName>
</protein>
<keyword evidence="7" id="KW-0732">Signal</keyword>
<evidence type="ECO:0000256" key="6">
    <source>
        <dbReference type="SAM" id="Phobius"/>
    </source>
</evidence>
<feature type="transmembrane region" description="Helical" evidence="6">
    <location>
        <begin position="315"/>
        <end position="337"/>
    </location>
</feature>
<dbReference type="Pfam" id="PF03239">
    <property type="entry name" value="FTR1"/>
    <property type="match status" value="1"/>
</dbReference>
<evidence type="ECO:0000256" key="7">
    <source>
        <dbReference type="SAM" id="SignalP"/>
    </source>
</evidence>
<evidence type="ECO:0000256" key="4">
    <source>
        <dbReference type="ARBA" id="ARBA00022989"/>
    </source>
</evidence>
<feature type="transmembrane region" description="Helical" evidence="6">
    <location>
        <begin position="457"/>
        <end position="477"/>
    </location>
</feature>
<keyword evidence="3 6" id="KW-0812">Transmembrane</keyword>
<dbReference type="InterPro" id="IPR004923">
    <property type="entry name" value="FTR1/Fip1/EfeU"/>
</dbReference>
<sequence>MIALLMITLTLSIPSTTSAKDLEISDVYAAITDSKMTLDDSKASQHSKEQAVEDVVTKVNRLRVKDSKEGREVNDILKKLESSHNVETQKEQLSDLTKALIAYEKSENKSDDSGEIKTLKSSIKAKDPDFQNAIQAKDQEKLKALNNEVNSIWTKHESIIRNKDVGQYGQIEVGLMQLRVAVEKEPLNTKKVNSAWTNFSASIQQAGQQPSEQESSKYNAGQLNEALNTAIQAIDNNNLDKADTALTQFIKTWPYVEGEIQTKNISLYTKIENKVPYYQGILDQHNKEDVKKGLSEINQEIKDTVNVDHYSSIDVMLIFLREGLEVLLIIMTLTTMTKKMDDRKGTRSIVGGAIIGGLLSLSIALLFIHIFGEAGTLREGIEAGLGIIAVALMFVVGLWLHRRSSAKRWDAMVESMYQSAVRQNSVLLLGIIGLITVLREGVEVIVFYVGMLGNISTLQFVLGILYAVIILIIFAVLYRYIVRLIPLHYIFKVLTFVLFIMAFKMLGVSVQKLQLLHIIGRHDIASLPTISWIGFYPTAETILAQAILVIAIATYLIINGRRGSK</sequence>
<keyword evidence="9" id="KW-1185">Reference proteome</keyword>
<evidence type="ECO:0000256" key="1">
    <source>
        <dbReference type="ARBA" id="ARBA00004141"/>
    </source>
</evidence>
<dbReference type="Proteomes" id="UP001209553">
    <property type="component" value="Unassembled WGS sequence"/>
</dbReference>
<name>A0ABT2QMR5_9STAP</name>
<comment type="caution">
    <text evidence="8">The sequence shown here is derived from an EMBL/GenBank/DDBJ whole genome shotgun (WGS) entry which is preliminary data.</text>
</comment>
<dbReference type="PANTHER" id="PTHR31632">
    <property type="entry name" value="IRON TRANSPORTER FTH1"/>
    <property type="match status" value="1"/>
</dbReference>
<proteinExistence type="inferred from homology"/>
<evidence type="ECO:0000256" key="3">
    <source>
        <dbReference type="ARBA" id="ARBA00022692"/>
    </source>
</evidence>
<feature type="signal peptide" evidence="7">
    <location>
        <begin position="1"/>
        <end position="19"/>
    </location>
</feature>
<accession>A0ABT2QMR5</accession>
<feature type="transmembrane region" description="Helical" evidence="6">
    <location>
        <begin position="489"/>
        <end position="510"/>
    </location>
</feature>
<comment type="similarity">
    <text evidence="2">Belongs to the oxidase-dependent Fe transporter (OFeT) (TC 9.A.10.1) family.</text>
</comment>
<evidence type="ECO:0000313" key="9">
    <source>
        <dbReference type="Proteomes" id="UP001209553"/>
    </source>
</evidence>
<keyword evidence="4 6" id="KW-1133">Transmembrane helix</keyword>
<organism evidence="8 9">
    <name type="scientific">Staphylococcus marylandisciuri</name>
    <dbReference type="NCBI Taxonomy" id="2981529"/>
    <lineage>
        <taxon>Bacteria</taxon>
        <taxon>Bacillati</taxon>
        <taxon>Bacillota</taxon>
        <taxon>Bacilli</taxon>
        <taxon>Bacillales</taxon>
        <taxon>Staphylococcaceae</taxon>
        <taxon>Staphylococcus</taxon>
    </lineage>
</organism>
<feature type="chain" id="PRO_5045250195" evidence="7">
    <location>
        <begin position="20"/>
        <end position="565"/>
    </location>
</feature>
<feature type="transmembrane region" description="Helical" evidence="6">
    <location>
        <begin position="426"/>
        <end position="451"/>
    </location>
</feature>
<feature type="transmembrane region" description="Helical" evidence="6">
    <location>
        <begin position="530"/>
        <end position="558"/>
    </location>
</feature>
<evidence type="ECO:0000256" key="5">
    <source>
        <dbReference type="ARBA" id="ARBA00023136"/>
    </source>
</evidence>
<gene>
    <name evidence="8" type="ORF">N9R04_00840</name>
</gene>
<evidence type="ECO:0000256" key="2">
    <source>
        <dbReference type="ARBA" id="ARBA00008333"/>
    </source>
</evidence>
<dbReference type="PANTHER" id="PTHR31632:SF2">
    <property type="entry name" value="PLASMA MEMBRANE IRON PERMEASE"/>
    <property type="match status" value="1"/>
</dbReference>
<dbReference type="RefSeq" id="WP_262853717.1">
    <property type="nucleotide sequence ID" value="NZ_JAOPKZ010000001.1"/>
</dbReference>
<keyword evidence="5 6" id="KW-0472">Membrane</keyword>
<feature type="transmembrane region" description="Helical" evidence="6">
    <location>
        <begin position="349"/>
        <end position="371"/>
    </location>
</feature>
<reference evidence="8 9" key="1">
    <citation type="journal article" date="2023" name="Int. J. Syst. Evol. Microbiol.">
        <title>Streptococcus sciuri sp. nov., Staphylococcus marylandisciuri sp. nov. and Staphylococcus americanisciuri sp. nov., isolated from faeces of eastern grey squirrel (Sciurus carolinensis).</title>
        <authorList>
            <person name="Volokhov D.V."/>
            <person name="Zagorodnyaya T.A."/>
            <person name="Furtak V.A."/>
            <person name="Nattanmai G."/>
            <person name="Randall L."/>
            <person name="Jose S."/>
            <person name="Gao Y."/>
            <person name="Eisenberg T."/>
            <person name="Delmonte P."/>
            <person name="Blom J."/>
            <person name="Mitchell K.K."/>
        </authorList>
    </citation>
    <scope>NUCLEOTIDE SEQUENCE [LARGE SCALE GENOMIC DNA]</scope>
    <source>
        <strain evidence="8 9">SQ8-PEA</strain>
    </source>
</reference>
<dbReference type="EMBL" id="JAOPKZ010000001">
    <property type="protein sequence ID" value="MCU5745266.1"/>
    <property type="molecule type" value="Genomic_DNA"/>
</dbReference>
<evidence type="ECO:0000313" key="8">
    <source>
        <dbReference type="EMBL" id="MCU5745266.1"/>
    </source>
</evidence>
<feature type="transmembrane region" description="Helical" evidence="6">
    <location>
        <begin position="383"/>
        <end position="400"/>
    </location>
</feature>